<reference evidence="2" key="1">
    <citation type="submission" date="2021-02" db="EMBL/GenBank/DDBJ databases">
        <authorList>
            <person name="Palmer J.M."/>
        </authorList>
    </citation>
    <scope>NUCLEOTIDE SEQUENCE</scope>
    <source>
        <strain evidence="2">SCRP23</strain>
    </source>
</reference>
<gene>
    <name evidence="2" type="ORF">PHYBOEH_009170</name>
</gene>
<name>A0A8T1VZ15_9STRA</name>
<keyword evidence="3" id="KW-1185">Reference proteome</keyword>
<accession>A0A8T1VZ15</accession>
<evidence type="ECO:0000313" key="2">
    <source>
        <dbReference type="EMBL" id="KAG7385143.1"/>
    </source>
</evidence>
<dbReference type="GO" id="GO:0016787">
    <property type="term" value="F:hydrolase activity"/>
    <property type="evidence" value="ECO:0007669"/>
    <property type="project" value="InterPro"/>
</dbReference>
<dbReference type="OrthoDB" id="2015280at2759"/>
<evidence type="ECO:0000313" key="3">
    <source>
        <dbReference type="Proteomes" id="UP000693981"/>
    </source>
</evidence>
<organism evidence="2 3">
    <name type="scientific">Phytophthora boehmeriae</name>
    <dbReference type="NCBI Taxonomy" id="109152"/>
    <lineage>
        <taxon>Eukaryota</taxon>
        <taxon>Sar</taxon>
        <taxon>Stramenopiles</taxon>
        <taxon>Oomycota</taxon>
        <taxon>Peronosporomycetes</taxon>
        <taxon>Peronosporales</taxon>
        <taxon>Peronosporaceae</taxon>
        <taxon>Phytophthora</taxon>
    </lineage>
</organism>
<evidence type="ECO:0000256" key="1">
    <source>
        <dbReference type="SAM" id="MobiDB-lite"/>
    </source>
</evidence>
<dbReference type="PANTHER" id="PTHR21562:SF83">
    <property type="entry name" value="PECTIN ACETYLESTERASE 4"/>
    <property type="match status" value="1"/>
</dbReference>
<feature type="compositionally biased region" description="Polar residues" evidence="1">
    <location>
        <begin position="296"/>
        <end position="321"/>
    </location>
</feature>
<protein>
    <recommendedName>
        <fullName evidence="4">Carbohydrate esterase</fullName>
    </recommendedName>
</protein>
<dbReference type="Pfam" id="PF03283">
    <property type="entry name" value="PAE"/>
    <property type="match status" value="1"/>
</dbReference>
<comment type="caution">
    <text evidence="2">The sequence shown here is derived from an EMBL/GenBank/DDBJ whole genome shotgun (WGS) entry which is preliminary data.</text>
</comment>
<feature type="region of interest" description="Disordered" evidence="1">
    <location>
        <begin position="276"/>
        <end position="321"/>
    </location>
</feature>
<dbReference type="InterPro" id="IPR004963">
    <property type="entry name" value="PAE/NOTUM"/>
</dbReference>
<proteinExistence type="predicted"/>
<dbReference type="EMBL" id="JAGDFL010000564">
    <property type="protein sequence ID" value="KAG7385143.1"/>
    <property type="molecule type" value="Genomic_DNA"/>
</dbReference>
<sequence length="321" mass="35809">MFKDWNVVFVPYCTGDVFIGNKVVPARESGIEGQLGNPQCLGLDYPMHMNGYNNTMSALSWALQNYPDVDQLVLAGSSAGSLGSQLYSAQVAKMWDVDAKGTKFSVMADSYVGFFPSNHPIGETMEYFGACSNGLDYPERITAACKAKTASTAEIVEALLERRPTDDWLFINSMGDQLQRYYYALVEQGIQGFPFSKLMSEEDFYRNVSEILEAYQSVNPHVSTIYMEGKQHTFLMDSNFTDYKSNENVRLGDYINNWLASKTIDTLNTSISMTTAPDITVPTGEDEDRTIDVNPVEQQTWESPTQHQNNKGAARGSSNRP</sequence>
<dbReference type="AlphaFoldDB" id="A0A8T1VZ15"/>
<dbReference type="Proteomes" id="UP000693981">
    <property type="component" value="Unassembled WGS sequence"/>
</dbReference>
<dbReference type="PANTHER" id="PTHR21562">
    <property type="entry name" value="NOTUM-RELATED"/>
    <property type="match status" value="1"/>
</dbReference>
<evidence type="ECO:0008006" key="4">
    <source>
        <dbReference type="Google" id="ProtNLM"/>
    </source>
</evidence>